<protein>
    <recommendedName>
        <fullName evidence="4">General secretion pathway GspH domain-containing protein</fullName>
    </recommendedName>
</protein>
<keyword evidence="1" id="KW-1133">Transmembrane helix</keyword>
<evidence type="ECO:0000313" key="3">
    <source>
        <dbReference type="Proteomes" id="UP000178964"/>
    </source>
</evidence>
<evidence type="ECO:0000256" key="1">
    <source>
        <dbReference type="SAM" id="Phobius"/>
    </source>
</evidence>
<dbReference type="Gene3D" id="3.30.700.10">
    <property type="entry name" value="Glycoprotein, Type 4 Pilin"/>
    <property type="match status" value="1"/>
</dbReference>
<dbReference type="STRING" id="1802627.A3A70_01695"/>
<dbReference type="InterPro" id="IPR012902">
    <property type="entry name" value="N_methyl_site"/>
</dbReference>
<evidence type="ECO:0008006" key="4">
    <source>
        <dbReference type="Google" id="ProtNLM"/>
    </source>
</evidence>
<sequence>MKKLPLKPNGFTIVELLAVMVILSILVTLGFPRFRSFTARQNLNLAQKDLISKLQTAQSRSVDGLKVNNQLTVWGVRFQTEKTYFDIFSCPAEVTNVNLYKWTCTGKTSENIKLPPGVVITAVSPAASGANASIIYTSFGTSKALFQSDTGTVILDGLNNPATDVSITLSSSIVTDTRKIKILSSGSIEEVP</sequence>
<gene>
    <name evidence="2" type="ORF">A3A70_01695</name>
</gene>
<dbReference type="NCBIfam" id="TIGR02532">
    <property type="entry name" value="IV_pilin_GFxxxE"/>
    <property type="match status" value="1"/>
</dbReference>
<dbReference type="SUPFAM" id="SSF54523">
    <property type="entry name" value="Pili subunits"/>
    <property type="match status" value="1"/>
</dbReference>
<dbReference type="Pfam" id="PF07963">
    <property type="entry name" value="N_methyl"/>
    <property type="match status" value="1"/>
</dbReference>
<evidence type="ECO:0000313" key="2">
    <source>
        <dbReference type="EMBL" id="OGC59653.1"/>
    </source>
</evidence>
<proteinExistence type="predicted"/>
<reference evidence="2 3" key="1">
    <citation type="journal article" date="2016" name="Nat. Commun.">
        <title>Thousands of microbial genomes shed light on interconnected biogeochemical processes in an aquifer system.</title>
        <authorList>
            <person name="Anantharaman K."/>
            <person name="Brown C.T."/>
            <person name="Hug L.A."/>
            <person name="Sharon I."/>
            <person name="Castelle C.J."/>
            <person name="Probst A.J."/>
            <person name="Thomas B.C."/>
            <person name="Singh A."/>
            <person name="Wilkins M.J."/>
            <person name="Karaoz U."/>
            <person name="Brodie E.L."/>
            <person name="Williams K.H."/>
            <person name="Hubbard S.S."/>
            <person name="Banfield J.F."/>
        </authorList>
    </citation>
    <scope>NUCLEOTIDE SEQUENCE [LARGE SCALE GENOMIC DNA]</scope>
</reference>
<dbReference type="EMBL" id="MEVK01000011">
    <property type="protein sequence ID" value="OGC59653.1"/>
    <property type="molecule type" value="Genomic_DNA"/>
</dbReference>
<dbReference type="Proteomes" id="UP000178964">
    <property type="component" value="Unassembled WGS sequence"/>
</dbReference>
<name>A0A1F4VS85_UNCKA</name>
<keyword evidence="1" id="KW-0472">Membrane</keyword>
<accession>A0A1F4VS85</accession>
<comment type="caution">
    <text evidence="2">The sequence shown here is derived from an EMBL/GenBank/DDBJ whole genome shotgun (WGS) entry which is preliminary data.</text>
</comment>
<organism evidence="2 3">
    <name type="scientific">candidate division WWE3 bacterium RIFCSPLOWO2_01_FULL_42_11</name>
    <dbReference type="NCBI Taxonomy" id="1802627"/>
    <lineage>
        <taxon>Bacteria</taxon>
        <taxon>Katanobacteria</taxon>
    </lineage>
</organism>
<dbReference type="AlphaFoldDB" id="A0A1F4VS85"/>
<keyword evidence="1" id="KW-0812">Transmembrane</keyword>
<dbReference type="InterPro" id="IPR045584">
    <property type="entry name" value="Pilin-like"/>
</dbReference>
<feature type="transmembrane region" description="Helical" evidence="1">
    <location>
        <begin position="12"/>
        <end position="31"/>
    </location>
</feature>